<keyword evidence="2" id="KW-1185">Reference proteome</keyword>
<comment type="caution">
    <text evidence="1">The sequence shown here is derived from an EMBL/GenBank/DDBJ whole genome shotgun (WGS) entry which is preliminary data.</text>
</comment>
<reference evidence="1 2" key="1">
    <citation type="journal article" date="2021" name="Genome Biol.">
        <title>AFLAP: assembly-free linkage analysis pipeline using k-mers from genome sequencing data.</title>
        <authorList>
            <person name="Fletcher K."/>
            <person name="Zhang L."/>
            <person name="Gil J."/>
            <person name="Han R."/>
            <person name="Cavanaugh K."/>
            <person name="Michelmore R."/>
        </authorList>
    </citation>
    <scope>NUCLEOTIDE SEQUENCE [LARGE SCALE GENOMIC DNA]</scope>
    <source>
        <strain evidence="1 2">SF5</strain>
    </source>
</reference>
<dbReference type="EMBL" id="SHOA02000012">
    <property type="protein sequence ID" value="TDH71324.1"/>
    <property type="molecule type" value="Genomic_DNA"/>
</dbReference>
<dbReference type="AlphaFoldDB" id="A0A976IGY5"/>
<protein>
    <submittedName>
        <fullName evidence="1">Uncharacterized protein</fullName>
    </submittedName>
</protein>
<dbReference type="RefSeq" id="XP_067820823.1">
    <property type="nucleotide sequence ID" value="XM_067960040.1"/>
</dbReference>
<proteinExistence type="predicted"/>
<evidence type="ECO:0000313" key="2">
    <source>
        <dbReference type="Proteomes" id="UP000294530"/>
    </source>
</evidence>
<gene>
    <name evidence="1" type="ORF">CCR75_001939</name>
</gene>
<accession>A0A976IGY5</accession>
<evidence type="ECO:0000313" key="1">
    <source>
        <dbReference type="EMBL" id="TDH71324.1"/>
    </source>
</evidence>
<name>A0A976IGY5_BRELC</name>
<dbReference type="Proteomes" id="UP000294530">
    <property type="component" value="Unassembled WGS sequence"/>
</dbReference>
<organism evidence="1 2">
    <name type="scientific">Bremia lactucae</name>
    <name type="common">Lettuce downy mildew</name>
    <dbReference type="NCBI Taxonomy" id="4779"/>
    <lineage>
        <taxon>Eukaryota</taxon>
        <taxon>Sar</taxon>
        <taxon>Stramenopiles</taxon>
        <taxon>Oomycota</taxon>
        <taxon>Peronosporomycetes</taxon>
        <taxon>Peronosporales</taxon>
        <taxon>Peronosporaceae</taxon>
        <taxon>Bremia</taxon>
    </lineage>
</organism>
<dbReference type="GeneID" id="94345711"/>
<dbReference type="KEGG" id="blac:94345711"/>
<sequence length="174" mass="19008">MARTFKFKCLIKCSRRLALPIDGGAERANRDVLQIAQVVLLEAQLDVRNWDIFLWVIIQDCINSMGNRYPTKVFTGLVPQSIVNLATLRTNDSDDAASAQGASVSDASTGQLRSRDICSVVKDRSKTLSGEVDCSLGAQLSVFETFGLVRHTMCTEVTDELHQHIANPGLALGV</sequence>